<feature type="signal peptide" evidence="1">
    <location>
        <begin position="1"/>
        <end position="37"/>
    </location>
</feature>
<dbReference type="EMBL" id="JAWSTH010000148">
    <property type="protein sequence ID" value="MDW5598523.1"/>
    <property type="molecule type" value="Genomic_DNA"/>
</dbReference>
<protein>
    <recommendedName>
        <fullName evidence="4">DUF4333 domain-containing protein</fullName>
    </recommendedName>
</protein>
<gene>
    <name evidence="2" type="ORF">R7226_29450</name>
</gene>
<evidence type="ECO:0008006" key="4">
    <source>
        <dbReference type="Google" id="ProtNLM"/>
    </source>
</evidence>
<reference evidence="3" key="1">
    <citation type="submission" date="2023-07" db="EMBL/GenBank/DDBJ databases">
        <title>Conexibacter stalactiti sp. nov., isolated from stalactites in a lava cave and emended description of the genus Conexibacter.</title>
        <authorList>
            <person name="Lee S.D."/>
        </authorList>
    </citation>
    <scope>NUCLEOTIDE SEQUENCE [LARGE SCALE GENOMIC DNA]</scope>
    <source>
        <strain evidence="3">KCTC 39840</strain>
    </source>
</reference>
<feature type="non-terminal residue" evidence="2">
    <location>
        <position position="1"/>
    </location>
</feature>
<organism evidence="2 3">
    <name type="scientific">Conexibacter stalactiti</name>
    <dbReference type="NCBI Taxonomy" id="1940611"/>
    <lineage>
        <taxon>Bacteria</taxon>
        <taxon>Bacillati</taxon>
        <taxon>Actinomycetota</taxon>
        <taxon>Thermoleophilia</taxon>
        <taxon>Solirubrobacterales</taxon>
        <taxon>Conexibacteraceae</taxon>
        <taxon>Conexibacter</taxon>
    </lineage>
</organism>
<keyword evidence="1" id="KW-0732">Signal</keyword>
<comment type="caution">
    <text evidence="2">The sequence shown here is derived from an EMBL/GenBank/DDBJ whole genome shotgun (WGS) entry which is preliminary data.</text>
</comment>
<proteinExistence type="predicted"/>
<evidence type="ECO:0000313" key="2">
    <source>
        <dbReference type="EMBL" id="MDW5598523.1"/>
    </source>
</evidence>
<evidence type="ECO:0000256" key="1">
    <source>
        <dbReference type="SAM" id="SignalP"/>
    </source>
</evidence>
<name>A0ABU4HYZ4_9ACTN</name>
<keyword evidence="3" id="KW-1185">Reference proteome</keyword>
<dbReference type="RefSeq" id="WP_318601052.1">
    <property type="nucleotide sequence ID" value="NZ_JAWSTH010000148.1"/>
</dbReference>
<dbReference type="Proteomes" id="UP001284601">
    <property type="component" value="Unassembled WGS sequence"/>
</dbReference>
<sequence>AGAGHVATASARPRRRRRMTLAVVAAAVVAVPGVALAASALISDDEVEQSIPAGTLALMGTDPDCTVVREGIEFDCVLARAPVGEIAPGDWLDTVEPTVGADRRVNGGCRSLNANGTSWRCWIGREAVRQQTIGAEFLGQEVSGPGVG</sequence>
<accession>A0ABU4HYZ4</accession>
<feature type="chain" id="PRO_5047298198" description="DUF4333 domain-containing protein" evidence="1">
    <location>
        <begin position="38"/>
        <end position="148"/>
    </location>
</feature>
<evidence type="ECO:0000313" key="3">
    <source>
        <dbReference type="Proteomes" id="UP001284601"/>
    </source>
</evidence>